<evidence type="ECO:0000313" key="2">
    <source>
        <dbReference type="Proteomes" id="UP000265520"/>
    </source>
</evidence>
<accession>A0A392VQA6</accession>
<protein>
    <submittedName>
        <fullName evidence="1">Uncharacterized protein</fullName>
    </submittedName>
</protein>
<dbReference type="EMBL" id="LXQA011224300">
    <property type="protein sequence ID" value="MCI89632.1"/>
    <property type="molecule type" value="Genomic_DNA"/>
</dbReference>
<proteinExistence type="predicted"/>
<reference evidence="1 2" key="1">
    <citation type="journal article" date="2018" name="Front. Plant Sci.">
        <title>Red Clover (Trifolium pratense) and Zigzag Clover (T. medium) - A Picture of Genomic Similarities and Differences.</title>
        <authorList>
            <person name="Dluhosova J."/>
            <person name="Istvanek J."/>
            <person name="Nedelnik J."/>
            <person name="Repkova J."/>
        </authorList>
    </citation>
    <scope>NUCLEOTIDE SEQUENCE [LARGE SCALE GENOMIC DNA]</scope>
    <source>
        <strain evidence="2">cv. 10/8</strain>
        <tissue evidence="1">Leaf</tissue>
    </source>
</reference>
<comment type="caution">
    <text evidence="1">The sequence shown here is derived from an EMBL/GenBank/DDBJ whole genome shotgun (WGS) entry which is preliminary data.</text>
</comment>
<dbReference type="Proteomes" id="UP000265520">
    <property type="component" value="Unassembled WGS sequence"/>
</dbReference>
<keyword evidence="2" id="KW-1185">Reference proteome</keyword>
<dbReference type="AlphaFoldDB" id="A0A392VQA6"/>
<feature type="non-terminal residue" evidence="1">
    <location>
        <position position="1"/>
    </location>
</feature>
<sequence length="38" mass="4028">VVSSLRADFPTVVLYNTLLGLSCSPFGGSPFQAIDNQL</sequence>
<organism evidence="1 2">
    <name type="scientific">Trifolium medium</name>
    <dbReference type="NCBI Taxonomy" id="97028"/>
    <lineage>
        <taxon>Eukaryota</taxon>
        <taxon>Viridiplantae</taxon>
        <taxon>Streptophyta</taxon>
        <taxon>Embryophyta</taxon>
        <taxon>Tracheophyta</taxon>
        <taxon>Spermatophyta</taxon>
        <taxon>Magnoliopsida</taxon>
        <taxon>eudicotyledons</taxon>
        <taxon>Gunneridae</taxon>
        <taxon>Pentapetalae</taxon>
        <taxon>rosids</taxon>
        <taxon>fabids</taxon>
        <taxon>Fabales</taxon>
        <taxon>Fabaceae</taxon>
        <taxon>Papilionoideae</taxon>
        <taxon>50 kb inversion clade</taxon>
        <taxon>NPAAA clade</taxon>
        <taxon>Hologalegina</taxon>
        <taxon>IRL clade</taxon>
        <taxon>Trifolieae</taxon>
        <taxon>Trifolium</taxon>
    </lineage>
</organism>
<evidence type="ECO:0000313" key="1">
    <source>
        <dbReference type="EMBL" id="MCI89632.1"/>
    </source>
</evidence>
<name>A0A392VQA6_9FABA</name>